<accession>A0ABQ1BQB4</accession>
<comment type="caution">
    <text evidence="2">The sequence shown here is derived from an EMBL/GenBank/DDBJ whole genome shotgun (WGS) entry which is preliminary data.</text>
</comment>
<dbReference type="Proteomes" id="UP000465306">
    <property type="component" value="Unassembled WGS sequence"/>
</dbReference>
<evidence type="ECO:0000313" key="3">
    <source>
        <dbReference type="Proteomes" id="UP000465306"/>
    </source>
</evidence>
<keyword evidence="1" id="KW-0812">Transmembrane</keyword>
<sequence>MGSVAGGALEPGAMNKTKLLAFGAEIALIATTVLYLAFHELWISILSVVLGGATVVIISRTGRGERSLPPGERTVGVGTVREVGAEVSHPDAGEPQIWVEVCSVHGDTFIGRLVRDDSDPAVATLRPGSVVLVAFNPEEPEQLSLPDDVLAVRASGLVFA</sequence>
<keyword evidence="1" id="KW-0472">Membrane</keyword>
<protein>
    <submittedName>
        <fullName evidence="2">Uncharacterized protein</fullName>
    </submittedName>
</protein>
<dbReference type="EMBL" id="BLKU01000005">
    <property type="protein sequence ID" value="GFG65892.1"/>
    <property type="molecule type" value="Genomic_DNA"/>
</dbReference>
<evidence type="ECO:0000256" key="1">
    <source>
        <dbReference type="SAM" id="Phobius"/>
    </source>
</evidence>
<keyword evidence="1" id="KW-1133">Transmembrane helix</keyword>
<feature type="transmembrane region" description="Helical" evidence="1">
    <location>
        <begin position="19"/>
        <end position="36"/>
    </location>
</feature>
<proteinExistence type="predicted"/>
<name>A0ABQ1BQB4_9MYCO</name>
<keyword evidence="3" id="KW-1185">Reference proteome</keyword>
<evidence type="ECO:0000313" key="2">
    <source>
        <dbReference type="EMBL" id="GFG65892.1"/>
    </source>
</evidence>
<gene>
    <name evidence="2" type="ORF">MKUB_33820</name>
</gene>
<feature type="transmembrane region" description="Helical" evidence="1">
    <location>
        <begin position="42"/>
        <end position="59"/>
    </location>
</feature>
<organism evidence="2 3">
    <name type="scientific">Mycobacterium kubicae</name>
    <dbReference type="NCBI Taxonomy" id="120959"/>
    <lineage>
        <taxon>Bacteria</taxon>
        <taxon>Bacillati</taxon>
        <taxon>Actinomycetota</taxon>
        <taxon>Actinomycetes</taxon>
        <taxon>Mycobacteriales</taxon>
        <taxon>Mycobacteriaceae</taxon>
        <taxon>Mycobacterium</taxon>
        <taxon>Mycobacterium simiae complex</taxon>
    </lineage>
</organism>
<reference evidence="2 3" key="1">
    <citation type="journal article" date="2019" name="Emerg. Microbes Infect.">
        <title>Comprehensive subspecies identification of 175 nontuberculous mycobacteria species based on 7547 genomic profiles.</title>
        <authorList>
            <person name="Matsumoto Y."/>
            <person name="Kinjo T."/>
            <person name="Motooka D."/>
            <person name="Nabeya D."/>
            <person name="Jung N."/>
            <person name="Uechi K."/>
            <person name="Horii T."/>
            <person name="Iida T."/>
            <person name="Fujita J."/>
            <person name="Nakamura S."/>
        </authorList>
    </citation>
    <scope>NUCLEOTIDE SEQUENCE [LARGE SCALE GENOMIC DNA]</scope>
    <source>
        <strain evidence="2 3">JCM 13573</strain>
    </source>
</reference>